<dbReference type="InterPro" id="IPR013525">
    <property type="entry name" value="ABC2_TM"/>
</dbReference>
<feature type="transmembrane region" description="Helical" evidence="9">
    <location>
        <begin position="580"/>
        <end position="600"/>
    </location>
</feature>
<dbReference type="Gramene" id="GBG64535">
    <property type="protein sequence ID" value="GBG64535"/>
    <property type="gene ID" value="CBR_g45231"/>
</dbReference>
<evidence type="ECO:0000256" key="3">
    <source>
        <dbReference type="ARBA" id="ARBA00022692"/>
    </source>
</evidence>
<evidence type="ECO:0000256" key="2">
    <source>
        <dbReference type="ARBA" id="ARBA00022448"/>
    </source>
</evidence>
<feature type="compositionally biased region" description="Pro residues" evidence="8">
    <location>
        <begin position="814"/>
        <end position="825"/>
    </location>
</feature>
<feature type="transmembrane region" description="Helical" evidence="9">
    <location>
        <begin position="547"/>
        <end position="568"/>
    </location>
</feature>
<keyword evidence="7 9" id="KW-0472">Membrane</keyword>
<dbReference type="GO" id="GO:0016020">
    <property type="term" value="C:membrane"/>
    <property type="evidence" value="ECO:0007669"/>
    <property type="project" value="UniProtKB-SubCell"/>
</dbReference>
<dbReference type="STRING" id="69332.A0A388K3C8"/>
<dbReference type="InterPro" id="IPR050352">
    <property type="entry name" value="ABCG_transporters"/>
</dbReference>
<dbReference type="InterPro" id="IPR003439">
    <property type="entry name" value="ABC_transporter-like_ATP-bd"/>
</dbReference>
<dbReference type="OrthoDB" id="184675at2759"/>
<dbReference type="EMBL" id="BFEA01000051">
    <property type="protein sequence ID" value="GBG64535.1"/>
    <property type="molecule type" value="Genomic_DNA"/>
</dbReference>
<feature type="compositionally biased region" description="Low complexity" evidence="8">
    <location>
        <begin position="902"/>
        <end position="912"/>
    </location>
</feature>
<evidence type="ECO:0000256" key="6">
    <source>
        <dbReference type="ARBA" id="ARBA00022989"/>
    </source>
</evidence>
<dbReference type="Proteomes" id="UP000265515">
    <property type="component" value="Unassembled WGS sequence"/>
</dbReference>
<evidence type="ECO:0000313" key="12">
    <source>
        <dbReference type="Proteomes" id="UP000265515"/>
    </source>
</evidence>
<dbReference type="Pfam" id="PF00005">
    <property type="entry name" value="ABC_tran"/>
    <property type="match status" value="1"/>
</dbReference>
<keyword evidence="4" id="KW-0547">Nucleotide-binding</keyword>
<dbReference type="Gene3D" id="3.40.50.300">
    <property type="entry name" value="P-loop containing nucleotide triphosphate hydrolases"/>
    <property type="match status" value="1"/>
</dbReference>
<feature type="compositionally biased region" description="Low complexity" evidence="8">
    <location>
        <begin position="923"/>
        <end position="936"/>
    </location>
</feature>
<dbReference type="AlphaFoldDB" id="A0A388K3C8"/>
<feature type="compositionally biased region" description="Pro residues" evidence="8">
    <location>
        <begin position="734"/>
        <end position="750"/>
    </location>
</feature>
<name>A0A388K3C8_CHABU</name>
<feature type="compositionally biased region" description="Polar residues" evidence="8">
    <location>
        <begin position="720"/>
        <end position="731"/>
    </location>
</feature>
<keyword evidence="6 9" id="KW-1133">Transmembrane helix</keyword>
<feature type="compositionally biased region" description="Basic and acidic residues" evidence="8">
    <location>
        <begin position="350"/>
        <end position="364"/>
    </location>
</feature>
<dbReference type="SUPFAM" id="SSF52540">
    <property type="entry name" value="P-loop containing nucleoside triphosphate hydrolases"/>
    <property type="match status" value="1"/>
</dbReference>
<protein>
    <recommendedName>
        <fullName evidence="10">ABC transporter domain-containing protein</fullName>
    </recommendedName>
</protein>
<feature type="compositionally biased region" description="Basic and acidic residues" evidence="8">
    <location>
        <begin position="985"/>
        <end position="994"/>
    </location>
</feature>
<dbReference type="PANTHER" id="PTHR48041:SF139">
    <property type="entry name" value="PROTEIN SCARLET"/>
    <property type="match status" value="1"/>
</dbReference>
<dbReference type="GO" id="GO:0016887">
    <property type="term" value="F:ATP hydrolysis activity"/>
    <property type="evidence" value="ECO:0007669"/>
    <property type="project" value="InterPro"/>
</dbReference>
<feature type="compositionally biased region" description="Polar residues" evidence="8">
    <location>
        <begin position="1008"/>
        <end position="1019"/>
    </location>
</feature>
<evidence type="ECO:0000256" key="7">
    <source>
        <dbReference type="ARBA" id="ARBA00023136"/>
    </source>
</evidence>
<dbReference type="Pfam" id="PF01061">
    <property type="entry name" value="ABC2_membrane"/>
    <property type="match status" value="1"/>
</dbReference>
<evidence type="ECO:0000256" key="9">
    <source>
        <dbReference type="SAM" id="Phobius"/>
    </source>
</evidence>
<comment type="caution">
    <text evidence="11">The sequence shown here is derived from an EMBL/GenBank/DDBJ whole genome shotgun (WGS) entry which is preliminary data.</text>
</comment>
<organism evidence="11 12">
    <name type="scientific">Chara braunii</name>
    <name type="common">Braun's stonewort</name>
    <dbReference type="NCBI Taxonomy" id="69332"/>
    <lineage>
        <taxon>Eukaryota</taxon>
        <taxon>Viridiplantae</taxon>
        <taxon>Streptophyta</taxon>
        <taxon>Charophyceae</taxon>
        <taxon>Charales</taxon>
        <taxon>Characeae</taxon>
        <taxon>Chara</taxon>
    </lineage>
</organism>
<dbReference type="SMART" id="SM00382">
    <property type="entry name" value="AAA"/>
    <property type="match status" value="1"/>
</dbReference>
<keyword evidence="5" id="KW-0067">ATP-binding</keyword>
<dbReference type="GO" id="GO:0140359">
    <property type="term" value="F:ABC-type transporter activity"/>
    <property type="evidence" value="ECO:0007669"/>
    <property type="project" value="InterPro"/>
</dbReference>
<evidence type="ECO:0000256" key="5">
    <source>
        <dbReference type="ARBA" id="ARBA00022840"/>
    </source>
</evidence>
<dbReference type="InterPro" id="IPR003593">
    <property type="entry name" value="AAA+_ATPase"/>
</dbReference>
<feature type="compositionally biased region" description="Basic and acidic residues" evidence="8">
    <location>
        <begin position="865"/>
        <end position="886"/>
    </location>
</feature>
<evidence type="ECO:0000256" key="1">
    <source>
        <dbReference type="ARBA" id="ARBA00004141"/>
    </source>
</evidence>
<proteinExistence type="predicted"/>
<feature type="transmembrane region" description="Helical" evidence="9">
    <location>
        <begin position="437"/>
        <end position="461"/>
    </location>
</feature>
<evidence type="ECO:0000259" key="10">
    <source>
        <dbReference type="PROSITE" id="PS50893"/>
    </source>
</evidence>
<sequence>MTLSDAQAGSATRKANRLSLTFLDINLKLITGWTRWQKKKKEEKEKEKEKEREKHVLTGVSGHIPAGSFVAIMGPSGSGKTSLLNILAGRVARSSGCASGRRAQLDGQILCNGRPTAEIPAFKRKCAYVMQDDALFSCLSVRETITLAAQLRLPSTMSKETKKQFVDGVLAELSLTKAADTWIGNEMRRGVSGGERKRTSIAVELLADPSIVFLDEPTTGLDSFQALNIMTTLRDLSTRDRTVISTIHQPRSSIFDICQYLLLLSPLGKMVYFAKAADALDWFARLGHPCPAHFNPTDHFLDLVSIDRRDDSRELEDTERVNALTRAFVHGKEVKPLAFLLTASAGRDGPGARRSDDRDDDDKQQQQQQFLVSQPANRCSLWCPNLLNASLWLTSTKSKSTDQAAGPRGGGGLPCAWTTQFLVLLQRAWRQASRDRLVMRIAAVQSLVMGLVVGSLFWNLGTDQKSIQDRMGVLFFFGTSISFSANQQALSTFPLELAIVNRERVAGLYSASAYYPAKVLADIPFKMIPVINSSLIIYWMVGFQRNAGTFFVLIGIVALTFTTMYGVGLLVSSLAPTPRIALDMGTMTMVTFILFSGFYLNLESIPKPVRWFSNCSPVRWTFAGFTNNQLRGLKFKCPSPSPSQAPPPLAPLQSANKVHNLMHMHTPIIAPHGNRTLLSQPLQPQQQLAFGSMKGQKRAVKSMGFTANQQSHSCWKRSACTPQPASLTAINPSPSAPPPPPLPSPPPPRPRPQEHPDYPPLSSSPSPPLSSFPPPLSSPPLPSPLAPGATQESIFAGSLSATTKHLENLRVVDPVPPPSSRPLPPPRHHHHDRHPAPLCAPPHHRHHYHQDPNADSTVLPSKVPIRQEDHMSAAMDRARGAKEEIKGIFAEDMDISCEPGESDSSFFRSSPPSEDRTEWELGQPSQAPSSPSWPDLDTPHLDRRDDDHDGGDGADVDQGGHRRLQLASDQTEGKEESTSQQEEDSSSHHDHDKGSILPGVPDDDGRHSSLTSPNHTDFSCTRTGEEVLARLSIDELSVRKTQSYQAIVCACIHLLALLALLCNRPRYISLAAAPKNPSNSTRQLDPASNLRVNVLPAVSEQPSDEEQGNNKVHINRPGPG</sequence>
<keyword evidence="3 9" id="KW-0812">Transmembrane</keyword>
<evidence type="ECO:0000256" key="8">
    <source>
        <dbReference type="SAM" id="MobiDB-lite"/>
    </source>
</evidence>
<reference evidence="11 12" key="1">
    <citation type="journal article" date="2018" name="Cell">
        <title>The Chara Genome: Secondary Complexity and Implications for Plant Terrestrialization.</title>
        <authorList>
            <person name="Nishiyama T."/>
            <person name="Sakayama H."/>
            <person name="Vries J.D."/>
            <person name="Buschmann H."/>
            <person name="Saint-Marcoux D."/>
            <person name="Ullrich K.K."/>
            <person name="Haas F.B."/>
            <person name="Vanderstraeten L."/>
            <person name="Becker D."/>
            <person name="Lang D."/>
            <person name="Vosolsobe S."/>
            <person name="Rombauts S."/>
            <person name="Wilhelmsson P.K.I."/>
            <person name="Janitza P."/>
            <person name="Kern R."/>
            <person name="Heyl A."/>
            <person name="Rumpler F."/>
            <person name="Villalobos L.I.A.C."/>
            <person name="Clay J.M."/>
            <person name="Skokan R."/>
            <person name="Toyoda A."/>
            <person name="Suzuki Y."/>
            <person name="Kagoshima H."/>
            <person name="Schijlen E."/>
            <person name="Tajeshwar N."/>
            <person name="Catarino B."/>
            <person name="Hetherington A.J."/>
            <person name="Saltykova A."/>
            <person name="Bonnot C."/>
            <person name="Breuninger H."/>
            <person name="Symeonidi A."/>
            <person name="Radhakrishnan G.V."/>
            <person name="Van Nieuwerburgh F."/>
            <person name="Deforce D."/>
            <person name="Chang C."/>
            <person name="Karol K.G."/>
            <person name="Hedrich R."/>
            <person name="Ulvskov P."/>
            <person name="Glockner G."/>
            <person name="Delwiche C.F."/>
            <person name="Petrasek J."/>
            <person name="Van de Peer Y."/>
            <person name="Friml J."/>
            <person name="Beilby M."/>
            <person name="Dolan L."/>
            <person name="Kohara Y."/>
            <person name="Sugano S."/>
            <person name="Fujiyama A."/>
            <person name="Delaux P.-M."/>
            <person name="Quint M."/>
            <person name="TheiBen G."/>
            <person name="Hagemann M."/>
            <person name="Harholt J."/>
            <person name="Dunand C."/>
            <person name="Zachgo S."/>
            <person name="Langdale J."/>
            <person name="Maumus F."/>
            <person name="Straeten D.V.D."/>
            <person name="Gould S.B."/>
            <person name="Rensing S.A."/>
        </authorList>
    </citation>
    <scope>NUCLEOTIDE SEQUENCE [LARGE SCALE GENOMIC DNA]</scope>
    <source>
        <strain evidence="11 12">S276</strain>
    </source>
</reference>
<keyword evidence="12" id="KW-1185">Reference proteome</keyword>
<feature type="domain" description="ABC transporter" evidence="10">
    <location>
        <begin position="39"/>
        <end position="292"/>
    </location>
</feature>
<dbReference type="PANTHER" id="PTHR48041">
    <property type="entry name" value="ABC TRANSPORTER G FAMILY MEMBER 28"/>
    <property type="match status" value="1"/>
</dbReference>
<feature type="compositionally biased region" description="Pro residues" evidence="8">
    <location>
        <begin position="765"/>
        <end position="785"/>
    </location>
</feature>
<dbReference type="InterPro" id="IPR027417">
    <property type="entry name" value="P-loop_NTPase"/>
</dbReference>
<accession>A0A388K3C8</accession>
<comment type="subcellular location">
    <subcellularLocation>
        <location evidence="1">Membrane</location>
        <topology evidence="1">Multi-pass membrane protein</topology>
    </subcellularLocation>
</comment>
<feature type="region of interest" description="Disordered" evidence="8">
    <location>
        <begin position="707"/>
        <end position="789"/>
    </location>
</feature>
<gene>
    <name evidence="11" type="ORF">CBR_g45231</name>
</gene>
<dbReference type="PROSITE" id="PS50893">
    <property type="entry name" value="ABC_TRANSPORTER_2"/>
    <property type="match status" value="1"/>
</dbReference>
<feature type="region of interest" description="Disordered" evidence="8">
    <location>
        <begin position="806"/>
        <end position="1019"/>
    </location>
</feature>
<feature type="region of interest" description="Disordered" evidence="8">
    <location>
        <begin position="344"/>
        <end position="369"/>
    </location>
</feature>
<feature type="transmembrane region" description="Helical" evidence="9">
    <location>
        <begin position="523"/>
        <end position="541"/>
    </location>
</feature>
<keyword evidence="2" id="KW-0813">Transport</keyword>
<evidence type="ECO:0000313" key="11">
    <source>
        <dbReference type="EMBL" id="GBG64535.1"/>
    </source>
</evidence>
<evidence type="ECO:0000256" key="4">
    <source>
        <dbReference type="ARBA" id="ARBA00022741"/>
    </source>
</evidence>
<dbReference type="GO" id="GO:0005524">
    <property type="term" value="F:ATP binding"/>
    <property type="evidence" value="ECO:0007669"/>
    <property type="project" value="UniProtKB-KW"/>
</dbReference>
<feature type="region of interest" description="Disordered" evidence="8">
    <location>
        <begin position="1073"/>
        <end position="1120"/>
    </location>
</feature>
<feature type="compositionally biased region" description="Basic and acidic residues" evidence="8">
    <location>
        <begin position="937"/>
        <end position="951"/>
    </location>
</feature>